<dbReference type="Proteomes" id="UP000679725">
    <property type="component" value="Unassembled WGS sequence"/>
</dbReference>
<evidence type="ECO:0000256" key="2">
    <source>
        <dbReference type="ARBA" id="ARBA00022801"/>
    </source>
</evidence>
<evidence type="ECO:0000313" key="5">
    <source>
        <dbReference type="Proteomes" id="UP000679725"/>
    </source>
</evidence>
<evidence type="ECO:0008006" key="6">
    <source>
        <dbReference type="Google" id="ProtNLM"/>
    </source>
</evidence>
<dbReference type="RefSeq" id="WP_215234854.1">
    <property type="nucleotide sequence ID" value="NZ_CAJRAU010000005.1"/>
</dbReference>
<gene>
    <name evidence="4" type="ORF">DYBT9623_03531</name>
</gene>
<comment type="caution">
    <text evidence="4">The sequence shown here is derived from an EMBL/GenBank/DDBJ whole genome shotgun (WGS) entry which is preliminary data.</text>
</comment>
<evidence type="ECO:0000256" key="3">
    <source>
        <dbReference type="SAM" id="SignalP"/>
    </source>
</evidence>
<accession>A0ABN7R9W5</accession>
<evidence type="ECO:0000256" key="1">
    <source>
        <dbReference type="ARBA" id="ARBA00022729"/>
    </source>
</evidence>
<keyword evidence="5" id="KW-1185">Reference proteome</keyword>
<reference evidence="4 5" key="1">
    <citation type="submission" date="2021-04" db="EMBL/GenBank/DDBJ databases">
        <authorList>
            <person name="Rodrigo-Torres L."/>
            <person name="Arahal R. D."/>
            <person name="Lucena T."/>
        </authorList>
    </citation>
    <scope>NUCLEOTIDE SEQUENCE [LARGE SCALE GENOMIC DNA]</scope>
    <source>
        <strain evidence="4 5">CECT 9623</strain>
    </source>
</reference>
<name>A0ABN7R9W5_9BACT</name>
<keyword evidence="2" id="KW-0378">Hydrolase</keyword>
<organism evidence="4 5">
    <name type="scientific">Dyadobacter linearis</name>
    <dbReference type="NCBI Taxonomy" id="2823330"/>
    <lineage>
        <taxon>Bacteria</taxon>
        <taxon>Pseudomonadati</taxon>
        <taxon>Bacteroidota</taxon>
        <taxon>Cytophagia</taxon>
        <taxon>Cytophagales</taxon>
        <taxon>Spirosomataceae</taxon>
        <taxon>Dyadobacter</taxon>
    </lineage>
</organism>
<dbReference type="Gene3D" id="3.40.50.1820">
    <property type="entry name" value="alpha/beta hydrolase"/>
    <property type="match status" value="1"/>
</dbReference>
<dbReference type="InterPro" id="IPR029058">
    <property type="entry name" value="AB_hydrolase_fold"/>
</dbReference>
<feature type="signal peptide" evidence="3">
    <location>
        <begin position="1"/>
        <end position="21"/>
    </location>
</feature>
<dbReference type="InterPro" id="IPR050955">
    <property type="entry name" value="Plant_Biomass_Hydrol_Est"/>
</dbReference>
<evidence type="ECO:0000313" key="4">
    <source>
        <dbReference type="EMBL" id="CAG5071531.1"/>
    </source>
</evidence>
<protein>
    <recommendedName>
        <fullName evidence="6">Alpha/beta hydrolase</fullName>
    </recommendedName>
</protein>
<proteinExistence type="predicted"/>
<sequence length="386" mass="43435">MFLFKAASVFLFCLLASLTFAQPTTKSITAKEAVAEAEKVISNYKENYRSEAEADWENGKIQIGSDSLLFTVKVFGEKPKDGRSMFISMHGGGNGPASMNDQQYKNQQRLYKPAEGVYFVPRSPSNTWNMWHQESVDGLLEKAILDAVIMEDVNPNKVYVMGYSAGGDGVYQLAPRMADHWAAAAMMAGHPGDAAILNLRNLPFFLAVGEKDAAYNRNALLTEWSNRLDSLQATDKGGFIHDAHLMAGMPHWMKQQDTISVAWMAKFKRNPYPKKINWIQDDVVRKHFYWLSVPQGSAVKGHTVFASYHGQEIDIQKNDNDTLYIHLNDKMMNLDKPVTIQQNGKVLFKGKVARKTELIQQSYADRRDADYIFCSRVAVVNGKVTM</sequence>
<keyword evidence="1 3" id="KW-0732">Signal</keyword>
<dbReference type="PANTHER" id="PTHR43037">
    <property type="entry name" value="UNNAMED PRODUCT-RELATED"/>
    <property type="match status" value="1"/>
</dbReference>
<feature type="chain" id="PRO_5047474552" description="Alpha/beta hydrolase" evidence="3">
    <location>
        <begin position="22"/>
        <end position="386"/>
    </location>
</feature>
<dbReference type="EMBL" id="CAJRAU010000005">
    <property type="protein sequence ID" value="CAG5071531.1"/>
    <property type="molecule type" value="Genomic_DNA"/>
</dbReference>
<dbReference type="SUPFAM" id="SSF53474">
    <property type="entry name" value="alpha/beta-Hydrolases"/>
    <property type="match status" value="1"/>
</dbReference>
<dbReference type="PANTHER" id="PTHR43037:SF5">
    <property type="entry name" value="FERULOYL ESTERASE"/>
    <property type="match status" value="1"/>
</dbReference>